<keyword evidence="4" id="KW-0479">Metal-binding</keyword>
<dbReference type="InterPro" id="IPR012675">
    <property type="entry name" value="Beta-grasp_dom_sf"/>
</dbReference>
<dbReference type="InterPro" id="IPR039261">
    <property type="entry name" value="FNR_nucleotide-bd"/>
</dbReference>
<proteinExistence type="predicted"/>
<evidence type="ECO:0000256" key="5">
    <source>
        <dbReference type="ARBA" id="ARBA00022827"/>
    </source>
</evidence>
<dbReference type="GO" id="GO:0051537">
    <property type="term" value="F:2 iron, 2 sulfur cluster binding"/>
    <property type="evidence" value="ECO:0007669"/>
    <property type="project" value="UniProtKB-KW"/>
</dbReference>
<evidence type="ECO:0000256" key="1">
    <source>
        <dbReference type="ARBA" id="ARBA00001974"/>
    </source>
</evidence>
<gene>
    <name evidence="12" type="primary">paaK</name>
    <name evidence="12" type="ORF">GJQ57_16925</name>
</gene>
<evidence type="ECO:0000313" key="12">
    <source>
        <dbReference type="EMBL" id="MRT00327.1"/>
    </source>
</evidence>
<dbReference type="Proteomes" id="UP000441032">
    <property type="component" value="Unassembled WGS sequence"/>
</dbReference>
<dbReference type="GO" id="GO:0010124">
    <property type="term" value="P:phenylacetate catabolic process"/>
    <property type="evidence" value="ECO:0007669"/>
    <property type="project" value="InterPro"/>
</dbReference>
<evidence type="ECO:0000256" key="2">
    <source>
        <dbReference type="ARBA" id="ARBA00022630"/>
    </source>
</evidence>
<dbReference type="Pfam" id="PF00970">
    <property type="entry name" value="FAD_binding_6"/>
    <property type="match status" value="1"/>
</dbReference>
<evidence type="ECO:0000256" key="8">
    <source>
        <dbReference type="ARBA" id="ARBA00023014"/>
    </source>
</evidence>
<dbReference type="PROSITE" id="PS51384">
    <property type="entry name" value="FAD_FR"/>
    <property type="match status" value="1"/>
</dbReference>
<dbReference type="PANTHER" id="PTHR47354:SF8">
    <property type="entry name" value="1,2-PHENYLACETYL-COA EPOXIDASE, SUBUNIT E"/>
    <property type="match status" value="1"/>
</dbReference>
<dbReference type="InterPro" id="IPR001433">
    <property type="entry name" value="OxRdtase_FAD/NAD-bd"/>
</dbReference>
<dbReference type="Gene3D" id="2.40.30.10">
    <property type="entry name" value="Translation factors"/>
    <property type="match status" value="1"/>
</dbReference>
<evidence type="ECO:0000259" key="10">
    <source>
        <dbReference type="PROSITE" id="PS51085"/>
    </source>
</evidence>
<reference evidence="12 13" key="1">
    <citation type="submission" date="2019-11" db="EMBL/GenBank/DDBJ databases">
        <title>Phenotypic characterization of an OXA-22 and OXA-60 co-producing Ralstonia pickettii clinical strain.</title>
        <authorList>
            <person name="He F."/>
        </authorList>
    </citation>
    <scope>NUCLEOTIDE SEQUENCE [LARGE SCALE GENOMIC DNA]</scope>
    <source>
        <strain evidence="12 13">PSLESD1</strain>
    </source>
</reference>
<keyword evidence="3" id="KW-0001">2Fe-2S</keyword>
<dbReference type="PRINTS" id="PR00406">
    <property type="entry name" value="CYTB5RDTASE"/>
</dbReference>
<dbReference type="CDD" id="cd00207">
    <property type="entry name" value="fer2"/>
    <property type="match status" value="1"/>
</dbReference>
<dbReference type="GO" id="GO:0046872">
    <property type="term" value="F:metal ion binding"/>
    <property type="evidence" value="ECO:0007669"/>
    <property type="project" value="UniProtKB-KW"/>
</dbReference>
<dbReference type="InterPro" id="IPR011884">
    <property type="entry name" value="PaaE"/>
</dbReference>
<dbReference type="NCBIfam" id="TIGR02160">
    <property type="entry name" value="PA_CoA_Oxy5"/>
    <property type="match status" value="1"/>
</dbReference>
<sequence length="366" mass="40126">MTPQFHPLRVAEVRGETADTISVRFDVPNELREAYRFTQGQFLTLRVPPGQLPGHEELRRSYSICCAVQDYDAHGELRVAVKRVDAGVFSNHLHDRIRVGQTLDVLPPDGRFFVPLAAESARHYVAFAAGSGITPILSLIKTTLAAEPQSRFTLVYGNRSVDSIIFGEALEDLKDRYLDRFALYHVLSRQAQDIALFNGRLDGAKARAFLDTLIPPDDIDAAFICGPSTMIDAVEAALLERGVPRDRVHAERFGVPVGDAVAAARPRTHAAVAGDVALTVVLDGKSHEVPMAGDAKVLDSALSAGLDLPYACKGGVCCTCRAKVLEGRVEMDKNFTLEDWEIQQGFVLTCQARPLTQRVVVSYDER</sequence>
<dbReference type="RefSeq" id="WP_154207595.1">
    <property type="nucleotide sequence ID" value="NZ_WJYN01000006.1"/>
</dbReference>
<comment type="caution">
    <text evidence="12">The sequence shown here is derived from an EMBL/GenBank/DDBJ whole genome shotgun (WGS) entry which is preliminary data.</text>
</comment>
<comment type="cofactor">
    <cofactor evidence="9">
        <name>[2Fe-2S] cluster</name>
        <dbReference type="ChEBI" id="CHEBI:190135"/>
    </cofactor>
</comment>
<keyword evidence="8" id="KW-0411">Iron-sulfur</keyword>
<dbReference type="Pfam" id="PF00175">
    <property type="entry name" value="NAD_binding_1"/>
    <property type="match status" value="1"/>
</dbReference>
<dbReference type="SUPFAM" id="SSF63380">
    <property type="entry name" value="Riboflavin synthase domain-like"/>
    <property type="match status" value="1"/>
</dbReference>
<name>A0A7X2LBS1_RALPI</name>
<dbReference type="InterPro" id="IPR008333">
    <property type="entry name" value="Cbr1-like_FAD-bd_dom"/>
</dbReference>
<dbReference type="InterPro" id="IPR017938">
    <property type="entry name" value="Riboflavin_synthase-like_b-brl"/>
</dbReference>
<dbReference type="InterPro" id="IPR001709">
    <property type="entry name" value="Flavoprot_Pyr_Nucl_cyt_Rdtase"/>
</dbReference>
<dbReference type="SUPFAM" id="SSF52343">
    <property type="entry name" value="Ferredoxin reductase-like, C-terminal NADP-linked domain"/>
    <property type="match status" value="1"/>
</dbReference>
<accession>A0A7X2LBS1</accession>
<feature type="domain" description="FAD-binding FR-type" evidence="11">
    <location>
        <begin position="3"/>
        <end position="115"/>
    </location>
</feature>
<dbReference type="GO" id="GO:0016491">
    <property type="term" value="F:oxidoreductase activity"/>
    <property type="evidence" value="ECO:0007669"/>
    <property type="project" value="UniProtKB-KW"/>
</dbReference>
<dbReference type="CDD" id="cd06214">
    <property type="entry name" value="PA_degradation_oxidoreductase_like"/>
    <property type="match status" value="1"/>
</dbReference>
<dbReference type="EMBL" id="WJYN01000006">
    <property type="protein sequence ID" value="MRT00327.1"/>
    <property type="molecule type" value="Genomic_DNA"/>
</dbReference>
<dbReference type="SUPFAM" id="SSF54292">
    <property type="entry name" value="2Fe-2S ferredoxin-like"/>
    <property type="match status" value="1"/>
</dbReference>
<dbReference type="InterPro" id="IPR036010">
    <property type="entry name" value="2Fe-2S_ferredoxin-like_sf"/>
</dbReference>
<protein>
    <submittedName>
        <fullName evidence="12">Phenylacetate-CoA oxygenase/reductase subunit PaaK</fullName>
    </submittedName>
</protein>
<dbReference type="PROSITE" id="PS51085">
    <property type="entry name" value="2FE2S_FER_2"/>
    <property type="match status" value="1"/>
</dbReference>
<evidence type="ECO:0000256" key="7">
    <source>
        <dbReference type="ARBA" id="ARBA00023004"/>
    </source>
</evidence>
<keyword evidence="2" id="KW-0285">Flavoprotein</keyword>
<keyword evidence="6" id="KW-0560">Oxidoreductase</keyword>
<dbReference type="InterPro" id="IPR050415">
    <property type="entry name" value="MRET"/>
</dbReference>
<evidence type="ECO:0000313" key="13">
    <source>
        <dbReference type="Proteomes" id="UP000441032"/>
    </source>
</evidence>
<evidence type="ECO:0000259" key="11">
    <source>
        <dbReference type="PROSITE" id="PS51384"/>
    </source>
</evidence>
<organism evidence="12 13">
    <name type="scientific">Ralstonia pickettii</name>
    <name type="common">Burkholderia pickettii</name>
    <dbReference type="NCBI Taxonomy" id="329"/>
    <lineage>
        <taxon>Bacteria</taxon>
        <taxon>Pseudomonadati</taxon>
        <taxon>Pseudomonadota</taxon>
        <taxon>Betaproteobacteria</taxon>
        <taxon>Burkholderiales</taxon>
        <taxon>Burkholderiaceae</taxon>
        <taxon>Ralstonia</taxon>
    </lineage>
</organism>
<feature type="domain" description="2Fe-2S ferredoxin-type" evidence="10">
    <location>
        <begin position="276"/>
        <end position="366"/>
    </location>
</feature>
<keyword evidence="7" id="KW-0408">Iron</keyword>
<evidence type="ECO:0000256" key="9">
    <source>
        <dbReference type="ARBA" id="ARBA00034078"/>
    </source>
</evidence>
<evidence type="ECO:0000256" key="3">
    <source>
        <dbReference type="ARBA" id="ARBA00022714"/>
    </source>
</evidence>
<comment type="cofactor">
    <cofactor evidence="1">
        <name>FAD</name>
        <dbReference type="ChEBI" id="CHEBI:57692"/>
    </cofactor>
</comment>
<dbReference type="Gene3D" id="3.10.20.30">
    <property type="match status" value="1"/>
</dbReference>
<evidence type="ECO:0000256" key="6">
    <source>
        <dbReference type="ARBA" id="ARBA00023002"/>
    </source>
</evidence>
<keyword evidence="5" id="KW-0274">FAD</keyword>
<dbReference type="InterPro" id="IPR001041">
    <property type="entry name" value="2Fe-2S_ferredoxin-type"/>
</dbReference>
<dbReference type="AlphaFoldDB" id="A0A7X2LBS1"/>
<dbReference type="Gene3D" id="3.40.50.80">
    <property type="entry name" value="Nucleotide-binding domain of ferredoxin-NADP reductase (FNR) module"/>
    <property type="match status" value="1"/>
</dbReference>
<dbReference type="GO" id="GO:0050660">
    <property type="term" value="F:flavin adenine dinucleotide binding"/>
    <property type="evidence" value="ECO:0007669"/>
    <property type="project" value="TreeGrafter"/>
</dbReference>
<dbReference type="InterPro" id="IPR017927">
    <property type="entry name" value="FAD-bd_FR_type"/>
</dbReference>
<evidence type="ECO:0000256" key="4">
    <source>
        <dbReference type="ARBA" id="ARBA00022723"/>
    </source>
</evidence>
<dbReference type="PANTHER" id="PTHR47354">
    <property type="entry name" value="NADH OXIDOREDUCTASE HCR"/>
    <property type="match status" value="1"/>
</dbReference>
<dbReference type="PRINTS" id="PR00371">
    <property type="entry name" value="FPNCR"/>
</dbReference>
<dbReference type="Pfam" id="PF00111">
    <property type="entry name" value="Fer2"/>
    <property type="match status" value="1"/>
</dbReference>